<reference evidence="5" key="1">
    <citation type="submission" date="2016-09" db="EMBL/GenBank/DDBJ databases">
        <authorList>
            <person name="Guldener U."/>
        </authorList>
    </citation>
    <scope>NUCLEOTIDE SEQUENCE [LARGE SCALE GENOMIC DNA]</scope>
    <source>
        <strain evidence="5">V64-1</strain>
    </source>
</reference>
<dbReference type="CDD" id="cd08249">
    <property type="entry name" value="enoyl_reductase_like"/>
    <property type="match status" value="1"/>
</dbReference>
<dbReference type="OrthoDB" id="10257049at2759"/>
<sequence>MATTPPKNTGLYANEEGKVVVHDLPFPEPQEGELLIKVLYSGVNLSDVRSLEFFGLKNYALGGEFCGEVLDSPTLASTPYKAGDRVAGLVVGGIGRHWRFATHKEYLTAHADWVFKVPDHMPPQAAASLTVVVQTASNTLYNHFHLPLPPSVAKGTRDEGAAAPEGTLVVWGGATGVGMAAIQLAHGSRVSSIIAIASAQRHEFLKSLGATQCFDYRDPDVVKNVKSALQGTKGTIWGFDALGTIENPVSQEILKSAIPPHDNVRLATVLLAPHEGFEPIVGSRQFDLDLDLPDGTKLFWPKDEAATERHWKGFRWVIDNYGGEYKPTPIRVFDGPGEDAVKELSNMWNMNNFGKLVLKFPFY</sequence>
<keyword evidence="2" id="KW-0560">Oxidoreductase</keyword>
<dbReference type="Pfam" id="PF08240">
    <property type="entry name" value="ADH_N"/>
    <property type="match status" value="1"/>
</dbReference>
<dbReference type="Gene3D" id="3.40.50.720">
    <property type="entry name" value="NAD(P)-binding Rossmann-like Domain"/>
    <property type="match status" value="1"/>
</dbReference>
<feature type="domain" description="Enoyl reductase (ER)" evidence="3">
    <location>
        <begin position="17"/>
        <end position="358"/>
    </location>
</feature>
<dbReference type="SUPFAM" id="SSF50129">
    <property type="entry name" value="GroES-like"/>
    <property type="match status" value="1"/>
</dbReference>
<dbReference type="PANTHER" id="PTHR45348">
    <property type="entry name" value="HYPOTHETICAL OXIDOREDUCTASE (EUROFUNG)"/>
    <property type="match status" value="1"/>
</dbReference>
<dbReference type="InterPro" id="IPR036291">
    <property type="entry name" value="NAD(P)-bd_dom_sf"/>
</dbReference>
<dbReference type="InterPro" id="IPR011032">
    <property type="entry name" value="GroES-like_sf"/>
</dbReference>
<proteinExistence type="inferred from homology"/>
<comment type="similarity">
    <text evidence="1">Belongs to the zinc-containing alcohol dehydrogenase family.</text>
</comment>
<dbReference type="InterPro" id="IPR020843">
    <property type="entry name" value="ER"/>
</dbReference>
<evidence type="ECO:0000313" key="5">
    <source>
        <dbReference type="Proteomes" id="UP000219369"/>
    </source>
</evidence>
<gene>
    <name evidence="4" type="ORF">FRV6_15152</name>
</gene>
<dbReference type="VEuPathDB" id="FungiDB:FOC1_g10002649"/>
<dbReference type="SMART" id="SM00829">
    <property type="entry name" value="PKS_ER"/>
    <property type="match status" value="1"/>
</dbReference>
<dbReference type="InterPro" id="IPR013154">
    <property type="entry name" value="ADH-like_N"/>
</dbReference>
<dbReference type="InterPro" id="IPR047122">
    <property type="entry name" value="Trans-enoyl_RdTase-like"/>
</dbReference>
<evidence type="ECO:0000259" key="3">
    <source>
        <dbReference type="SMART" id="SM00829"/>
    </source>
</evidence>
<dbReference type="Proteomes" id="UP000219369">
    <property type="component" value="Unassembled WGS sequence"/>
</dbReference>
<name>A0A2H3TQY0_FUSOX</name>
<dbReference type="AlphaFoldDB" id="A0A2H3TQY0"/>
<dbReference type="GO" id="GO:0016651">
    <property type="term" value="F:oxidoreductase activity, acting on NAD(P)H"/>
    <property type="evidence" value="ECO:0007669"/>
    <property type="project" value="InterPro"/>
</dbReference>
<evidence type="ECO:0000256" key="2">
    <source>
        <dbReference type="ARBA" id="ARBA00023002"/>
    </source>
</evidence>
<organism evidence="4 5">
    <name type="scientific">Fusarium oxysporum</name>
    <name type="common">Fusarium vascular wilt</name>
    <dbReference type="NCBI Taxonomy" id="5507"/>
    <lineage>
        <taxon>Eukaryota</taxon>
        <taxon>Fungi</taxon>
        <taxon>Dikarya</taxon>
        <taxon>Ascomycota</taxon>
        <taxon>Pezizomycotina</taxon>
        <taxon>Sordariomycetes</taxon>
        <taxon>Hypocreomycetidae</taxon>
        <taxon>Hypocreales</taxon>
        <taxon>Nectriaceae</taxon>
        <taxon>Fusarium</taxon>
        <taxon>Fusarium oxysporum species complex</taxon>
    </lineage>
</organism>
<evidence type="ECO:0000256" key="1">
    <source>
        <dbReference type="ARBA" id="ARBA00008072"/>
    </source>
</evidence>
<dbReference type="VEuPathDB" id="FungiDB:FOZG_13904"/>
<dbReference type="SUPFAM" id="SSF51735">
    <property type="entry name" value="NAD(P)-binding Rossmann-fold domains"/>
    <property type="match status" value="1"/>
</dbReference>
<dbReference type="VEuPathDB" id="FungiDB:FOIG_07582"/>
<dbReference type="VEuPathDB" id="FungiDB:FOXG_12901"/>
<dbReference type="VEuPathDB" id="FungiDB:FOMG_08708"/>
<protein>
    <submittedName>
        <fullName evidence="4">Related to toxD protein</fullName>
    </submittedName>
</protein>
<evidence type="ECO:0000313" key="4">
    <source>
        <dbReference type="EMBL" id="SCO91024.1"/>
    </source>
</evidence>
<dbReference type="PANTHER" id="PTHR45348:SF7">
    <property type="entry name" value="ZINC BINDING OXIDOREDUCTASE, PUTATIVE-RELATED"/>
    <property type="match status" value="1"/>
</dbReference>
<dbReference type="EMBL" id="FMJY01000009">
    <property type="protein sequence ID" value="SCO91024.1"/>
    <property type="molecule type" value="Genomic_DNA"/>
</dbReference>
<dbReference type="VEuPathDB" id="FungiDB:HZS61_017808"/>
<accession>A0A2H3TQY0</accession>
<dbReference type="Gene3D" id="3.90.180.10">
    <property type="entry name" value="Medium-chain alcohol dehydrogenases, catalytic domain"/>
    <property type="match status" value="1"/>
</dbReference>
<dbReference type="VEuPathDB" id="FungiDB:FOC4_g10004747"/>